<evidence type="ECO:0000313" key="2">
    <source>
        <dbReference type="Proteomes" id="UP000218811"/>
    </source>
</evidence>
<sequence length="88" mass="9675">QQYKIRGGSLELVTVIECISADGKSIAPGFISQGSYIDPECAEVDPDICLATSENGWTNNLLCIQWFQKSFISQAMAHNRMGKPILLI</sequence>
<feature type="non-terminal residue" evidence="1">
    <location>
        <position position="1"/>
    </location>
</feature>
<evidence type="ECO:0000313" key="1">
    <source>
        <dbReference type="EMBL" id="PCH39596.1"/>
    </source>
</evidence>
<reference evidence="1 2" key="1">
    <citation type="journal article" date="2012" name="Science">
        <title>The Paleozoic origin of enzymatic lignin decomposition reconstructed from 31 fungal genomes.</title>
        <authorList>
            <person name="Floudas D."/>
            <person name="Binder M."/>
            <person name="Riley R."/>
            <person name="Barry K."/>
            <person name="Blanchette R.A."/>
            <person name="Henrissat B."/>
            <person name="Martinez A.T."/>
            <person name="Otillar R."/>
            <person name="Spatafora J.W."/>
            <person name="Yadav J.S."/>
            <person name="Aerts A."/>
            <person name="Benoit I."/>
            <person name="Boyd A."/>
            <person name="Carlson A."/>
            <person name="Copeland A."/>
            <person name="Coutinho P.M."/>
            <person name="de Vries R.P."/>
            <person name="Ferreira P."/>
            <person name="Findley K."/>
            <person name="Foster B."/>
            <person name="Gaskell J."/>
            <person name="Glotzer D."/>
            <person name="Gorecki P."/>
            <person name="Heitman J."/>
            <person name="Hesse C."/>
            <person name="Hori C."/>
            <person name="Igarashi K."/>
            <person name="Jurgens J.A."/>
            <person name="Kallen N."/>
            <person name="Kersten P."/>
            <person name="Kohler A."/>
            <person name="Kuees U."/>
            <person name="Kumar T.K.A."/>
            <person name="Kuo A."/>
            <person name="LaButti K."/>
            <person name="Larrondo L.F."/>
            <person name="Lindquist E."/>
            <person name="Ling A."/>
            <person name="Lombard V."/>
            <person name="Lucas S."/>
            <person name="Lundell T."/>
            <person name="Martin R."/>
            <person name="McLaughlin D.J."/>
            <person name="Morgenstern I."/>
            <person name="Morin E."/>
            <person name="Murat C."/>
            <person name="Nagy L.G."/>
            <person name="Nolan M."/>
            <person name="Ohm R.A."/>
            <person name="Patyshakuliyeva A."/>
            <person name="Rokas A."/>
            <person name="Ruiz-Duenas F.J."/>
            <person name="Sabat G."/>
            <person name="Salamov A."/>
            <person name="Samejima M."/>
            <person name="Schmutz J."/>
            <person name="Slot J.C."/>
            <person name="St John F."/>
            <person name="Stenlid J."/>
            <person name="Sun H."/>
            <person name="Sun S."/>
            <person name="Syed K."/>
            <person name="Tsang A."/>
            <person name="Wiebenga A."/>
            <person name="Young D."/>
            <person name="Pisabarro A."/>
            <person name="Eastwood D.C."/>
            <person name="Martin F."/>
            <person name="Cullen D."/>
            <person name="Grigoriev I.V."/>
            <person name="Hibbett D.S."/>
        </authorList>
    </citation>
    <scope>NUCLEOTIDE SEQUENCE [LARGE SCALE GENOMIC DNA]</scope>
    <source>
        <strain evidence="1 2">MD-104</strain>
    </source>
</reference>
<keyword evidence="2" id="KW-1185">Reference proteome</keyword>
<proteinExistence type="predicted"/>
<evidence type="ECO:0008006" key="3">
    <source>
        <dbReference type="Google" id="ProtNLM"/>
    </source>
</evidence>
<dbReference type="STRING" id="742152.A0A2H3JBM8"/>
<dbReference type="EMBL" id="KB468020">
    <property type="protein sequence ID" value="PCH39596.1"/>
    <property type="molecule type" value="Genomic_DNA"/>
</dbReference>
<gene>
    <name evidence="1" type="ORF">WOLCODRAFT_32231</name>
</gene>
<dbReference type="Proteomes" id="UP000218811">
    <property type="component" value="Unassembled WGS sequence"/>
</dbReference>
<organism evidence="1 2">
    <name type="scientific">Wolfiporia cocos (strain MD-104)</name>
    <name type="common">Brown rot fungus</name>
    <dbReference type="NCBI Taxonomy" id="742152"/>
    <lineage>
        <taxon>Eukaryota</taxon>
        <taxon>Fungi</taxon>
        <taxon>Dikarya</taxon>
        <taxon>Basidiomycota</taxon>
        <taxon>Agaricomycotina</taxon>
        <taxon>Agaricomycetes</taxon>
        <taxon>Polyporales</taxon>
        <taxon>Phaeolaceae</taxon>
        <taxon>Wolfiporia</taxon>
    </lineage>
</organism>
<name>A0A2H3JBM8_WOLCO</name>
<accession>A0A2H3JBM8</accession>
<dbReference type="OrthoDB" id="2756043at2759"/>
<feature type="non-terminal residue" evidence="1">
    <location>
        <position position="88"/>
    </location>
</feature>
<protein>
    <recommendedName>
        <fullName evidence="3">DDE-1 domain-containing protein</fullName>
    </recommendedName>
</protein>
<dbReference type="AlphaFoldDB" id="A0A2H3JBM8"/>